<gene>
    <name evidence="1" type="ORF">F4821DRAFT_45784</name>
</gene>
<sequence length="588" mass="66643">MRLLNASTLTIDVYHEAVPPYAILSHTWGVEEVGFLDLINGRAPSLKGYDKISGCCKQALSDNLQYVWIDTCCIDKRSSAELSEAINSMFNWYRNSAICYAYLEDIESGHPEGPAVYPEGLKDCRWWTRGWTLQELIAPSIVIFFARDWITIGTRYGMKDLISLITGISADFFDTGELGMFSIAQRMYWASRRQTTRIEDQAYCLLGLFGVTMPLVYGEGTRAFVRLQEEIIKESDDQSIFAWAPEYEGAYDQKEVERANGGLLASSPSMFANSNNIVRCITDDDSSPYTITNKGIQISLPIIQPWTNSDIASSMNRVLVSVEEDALVVLNCQWAHDRESRIAILLVRRKADSLYIRVSPDLELVSIHQSKIGSRAMRKQLFVKTHNMRVHDRLWSVARHETVINIDLPRSLGTLLQFGGIVPSYRHRVEGLHRFTLFIPAKSVRVSDETTLLFRLPNGPAFLLVLVIPIKGVYADTLSHVYITPNTKPFTIADRLKRPVDVTGLTPKTECYLESPNGLIGLRVMKQQRVKLETFAVSSTIDRILKQRRLYPDILQTPEPRSLRDLFHFLKNRSLNSPQTTLHIPGTS</sequence>
<protein>
    <submittedName>
        <fullName evidence="1">Heterokaryon incompatibility protein-domain-containing protein</fullName>
    </submittedName>
</protein>
<dbReference type="Proteomes" id="UP001497680">
    <property type="component" value="Unassembled WGS sequence"/>
</dbReference>
<evidence type="ECO:0000313" key="1">
    <source>
        <dbReference type="EMBL" id="KAI6089978.1"/>
    </source>
</evidence>
<proteinExistence type="predicted"/>
<evidence type="ECO:0000313" key="2">
    <source>
        <dbReference type="Proteomes" id="UP001497680"/>
    </source>
</evidence>
<keyword evidence="2" id="KW-1185">Reference proteome</keyword>
<name>A0ACC0DBN0_9PEZI</name>
<dbReference type="EMBL" id="MU394293">
    <property type="protein sequence ID" value="KAI6089978.1"/>
    <property type="molecule type" value="Genomic_DNA"/>
</dbReference>
<organism evidence="1 2">
    <name type="scientific">Hypoxylon rubiginosum</name>
    <dbReference type="NCBI Taxonomy" id="110542"/>
    <lineage>
        <taxon>Eukaryota</taxon>
        <taxon>Fungi</taxon>
        <taxon>Dikarya</taxon>
        <taxon>Ascomycota</taxon>
        <taxon>Pezizomycotina</taxon>
        <taxon>Sordariomycetes</taxon>
        <taxon>Xylariomycetidae</taxon>
        <taxon>Xylariales</taxon>
        <taxon>Hypoxylaceae</taxon>
        <taxon>Hypoxylon</taxon>
    </lineage>
</organism>
<comment type="caution">
    <text evidence="1">The sequence shown here is derived from an EMBL/GenBank/DDBJ whole genome shotgun (WGS) entry which is preliminary data.</text>
</comment>
<reference evidence="1 2" key="1">
    <citation type="journal article" date="2022" name="New Phytol.">
        <title>Ecological generalism drives hyperdiversity of secondary metabolite gene clusters in xylarialean endophytes.</title>
        <authorList>
            <person name="Franco M.E.E."/>
            <person name="Wisecaver J.H."/>
            <person name="Arnold A.E."/>
            <person name="Ju Y.M."/>
            <person name="Slot J.C."/>
            <person name="Ahrendt S."/>
            <person name="Moore L.P."/>
            <person name="Eastman K.E."/>
            <person name="Scott K."/>
            <person name="Konkel Z."/>
            <person name="Mondo S.J."/>
            <person name="Kuo A."/>
            <person name="Hayes R.D."/>
            <person name="Haridas S."/>
            <person name="Andreopoulos B."/>
            <person name="Riley R."/>
            <person name="LaButti K."/>
            <person name="Pangilinan J."/>
            <person name="Lipzen A."/>
            <person name="Amirebrahimi M."/>
            <person name="Yan J."/>
            <person name="Adam C."/>
            <person name="Keymanesh K."/>
            <person name="Ng V."/>
            <person name="Louie K."/>
            <person name="Northen T."/>
            <person name="Drula E."/>
            <person name="Henrissat B."/>
            <person name="Hsieh H.M."/>
            <person name="Youens-Clark K."/>
            <person name="Lutzoni F."/>
            <person name="Miadlikowska J."/>
            <person name="Eastwood D.C."/>
            <person name="Hamelin R.C."/>
            <person name="Grigoriev I.V."/>
            <person name="U'Ren J.M."/>
        </authorList>
    </citation>
    <scope>NUCLEOTIDE SEQUENCE [LARGE SCALE GENOMIC DNA]</scope>
    <source>
        <strain evidence="1 2">ER1909</strain>
    </source>
</reference>
<accession>A0ACC0DBN0</accession>